<evidence type="ECO:0000313" key="1">
    <source>
        <dbReference type="EMBL" id="GEM39518.1"/>
    </source>
</evidence>
<sequence>MTTTPSTDSTSRVKDDFVRTVGDVEVRLPSLSYLKPGLIRRIRRMHDIDAMYTLIELTVSAEALVALDNMNQDEYQALLDEWRIHSGVGLGES</sequence>
<gene>
    <name evidence="1" type="ORF">NN4_40370</name>
</gene>
<dbReference type="Proteomes" id="UP000321424">
    <property type="component" value="Unassembled WGS sequence"/>
</dbReference>
<accession>A0A511MHG9</accession>
<protein>
    <submittedName>
        <fullName evidence="1">Uncharacterized protein</fullName>
    </submittedName>
</protein>
<evidence type="ECO:0000313" key="2">
    <source>
        <dbReference type="Proteomes" id="UP000321424"/>
    </source>
</evidence>
<dbReference type="EMBL" id="BJXA01000025">
    <property type="protein sequence ID" value="GEM39518.1"/>
    <property type="molecule type" value="Genomic_DNA"/>
</dbReference>
<keyword evidence="2" id="KW-1185">Reference proteome</keyword>
<proteinExistence type="predicted"/>
<dbReference type="RefSeq" id="WP_147133354.1">
    <property type="nucleotide sequence ID" value="NZ_BJXA01000025.1"/>
</dbReference>
<organism evidence="1 2">
    <name type="scientific">Nocardia ninae NBRC 108245</name>
    <dbReference type="NCBI Taxonomy" id="1210091"/>
    <lineage>
        <taxon>Bacteria</taxon>
        <taxon>Bacillati</taxon>
        <taxon>Actinomycetota</taxon>
        <taxon>Actinomycetes</taxon>
        <taxon>Mycobacteriales</taxon>
        <taxon>Nocardiaceae</taxon>
        <taxon>Nocardia</taxon>
    </lineage>
</organism>
<dbReference type="AlphaFoldDB" id="A0A511MHG9"/>
<reference evidence="1 2" key="1">
    <citation type="submission" date="2019-07" db="EMBL/GenBank/DDBJ databases">
        <title>Whole genome shotgun sequence of Nocardia ninae NBRC 108245.</title>
        <authorList>
            <person name="Hosoyama A."/>
            <person name="Uohara A."/>
            <person name="Ohji S."/>
            <person name="Ichikawa N."/>
        </authorList>
    </citation>
    <scope>NUCLEOTIDE SEQUENCE [LARGE SCALE GENOMIC DNA]</scope>
    <source>
        <strain evidence="1 2">NBRC 108245</strain>
    </source>
</reference>
<comment type="caution">
    <text evidence="1">The sequence shown here is derived from an EMBL/GenBank/DDBJ whole genome shotgun (WGS) entry which is preliminary data.</text>
</comment>
<dbReference type="OrthoDB" id="4556297at2"/>
<name>A0A511MHG9_9NOCA</name>